<evidence type="ECO:0000256" key="8">
    <source>
        <dbReference type="ARBA" id="ARBA00023136"/>
    </source>
</evidence>
<keyword evidence="13" id="KW-1185">Reference proteome</keyword>
<dbReference type="InterPro" id="IPR028976">
    <property type="entry name" value="CheC-like_sf"/>
</dbReference>
<keyword evidence="5" id="KW-1003">Cell membrane</keyword>
<dbReference type="Gene3D" id="3.40.1550.10">
    <property type="entry name" value="CheC-like"/>
    <property type="match status" value="1"/>
</dbReference>
<dbReference type="Pfam" id="PF02154">
    <property type="entry name" value="FliM"/>
    <property type="match status" value="1"/>
</dbReference>
<dbReference type="PIRSF" id="PIRSF002888">
    <property type="entry name" value="FliM"/>
    <property type="match status" value="1"/>
</dbReference>
<evidence type="ECO:0000313" key="12">
    <source>
        <dbReference type="EMBL" id="MBP1925743.1"/>
    </source>
</evidence>
<evidence type="ECO:0000256" key="7">
    <source>
        <dbReference type="ARBA" id="ARBA00022779"/>
    </source>
</evidence>
<dbReference type="Proteomes" id="UP001519342">
    <property type="component" value="Unassembled WGS sequence"/>
</dbReference>
<dbReference type="Pfam" id="PF01052">
    <property type="entry name" value="FliMN_C"/>
    <property type="match status" value="1"/>
</dbReference>
<evidence type="ECO:0000256" key="10">
    <source>
        <dbReference type="NCBIfam" id="TIGR01397"/>
    </source>
</evidence>
<dbReference type="InterPro" id="IPR001689">
    <property type="entry name" value="Flag_FliM"/>
</dbReference>
<dbReference type="InterPro" id="IPR036429">
    <property type="entry name" value="SpoA-like_sf"/>
</dbReference>
<name>A0ABS4GDH5_9FIRM</name>
<feature type="domain" description="Flagellar motor switch protein FliN-like C-terminal" evidence="11">
    <location>
        <begin position="264"/>
        <end position="331"/>
    </location>
</feature>
<dbReference type="InterPro" id="IPR001543">
    <property type="entry name" value="FliN-like_C"/>
</dbReference>
<evidence type="ECO:0000256" key="5">
    <source>
        <dbReference type="ARBA" id="ARBA00022475"/>
    </source>
</evidence>
<dbReference type="Gene3D" id="2.30.330.10">
    <property type="entry name" value="SpoA-like"/>
    <property type="match status" value="1"/>
</dbReference>
<dbReference type="RefSeq" id="WP_209511487.1">
    <property type="nucleotide sequence ID" value="NZ_JAGGKS010000004.1"/>
</dbReference>
<keyword evidence="12" id="KW-0282">Flagellum</keyword>
<accession>A0ABS4GDH5</accession>
<proteinExistence type="inferred from homology"/>
<evidence type="ECO:0000256" key="4">
    <source>
        <dbReference type="ARBA" id="ARBA00021898"/>
    </source>
</evidence>
<keyword evidence="7" id="KW-0283">Flagellar rotation</keyword>
<reference evidence="12 13" key="1">
    <citation type="submission" date="2021-03" db="EMBL/GenBank/DDBJ databases">
        <title>Genomic Encyclopedia of Type Strains, Phase IV (KMG-IV): sequencing the most valuable type-strain genomes for metagenomic binning, comparative biology and taxonomic classification.</title>
        <authorList>
            <person name="Goeker M."/>
        </authorList>
    </citation>
    <scope>NUCLEOTIDE SEQUENCE [LARGE SCALE GENOMIC DNA]</scope>
    <source>
        <strain evidence="12 13">DSM 24004</strain>
    </source>
</reference>
<comment type="subcellular location">
    <subcellularLocation>
        <location evidence="1">Bacterial flagellum basal body</location>
    </subcellularLocation>
    <subcellularLocation>
        <location evidence="2">Cell membrane</location>
        <topology evidence="2">Peripheral membrane protein</topology>
    </subcellularLocation>
</comment>
<comment type="similarity">
    <text evidence="3">Belongs to the FliM family.</text>
</comment>
<organism evidence="12 13">
    <name type="scientific">Sedimentibacter acidaminivorans</name>
    <dbReference type="NCBI Taxonomy" id="913099"/>
    <lineage>
        <taxon>Bacteria</taxon>
        <taxon>Bacillati</taxon>
        <taxon>Bacillota</taxon>
        <taxon>Tissierellia</taxon>
        <taxon>Sedimentibacter</taxon>
    </lineage>
</organism>
<dbReference type="PANTHER" id="PTHR30034:SF6">
    <property type="entry name" value="YOP PROTEINS TRANSLOCATION PROTEIN Q"/>
    <property type="match status" value="1"/>
</dbReference>
<keyword evidence="12" id="KW-0969">Cilium</keyword>
<gene>
    <name evidence="12" type="ORF">J2Z76_001604</name>
</gene>
<keyword evidence="6" id="KW-0145">Chemotaxis</keyword>
<dbReference type="PRINTS" id="PR00955">
    <property type="entry name" value="FLGMOTORFLIM"/>
</dbReference>
<dbReference type="EMBL" id="JAGGKS010000004">
    <property type="protein sequence ID" value="MBP1925743.1"/>
    <property type="molecule type" value="Genomic_DNA"/>
</dbReference>
<evidence type="ECO:0000259" key="11">
    <source>
        <dbReference type="Pfam" id="PF01052"/>
    </source>
</evidence>
<evidence type="ECO:0000256" key="6">
    <source>
        <dbReference type="ARBA" id="ARBA00022500"/>
    </source>
</evidence>
<evidence type="ECO:0000313" key="13">
    <source>
        <dbReference type="Proteomes" id="UP001519342"/>
    </source>
</evidence>
<keyword evidence="9" id="KW-0975">Bacterial flagellum</keyword>
<keyword evidence="8" id="KW-0472">Membrane</keyword>
<dbReference type="SUPFAM" id="SSF103039">
    <property type="entry name" value="CheC-like"/>
    <property type="match status" value="1"/>
</dbReference>
<evidence type="ECO:0000256" key="1">
    <source>
        <dbReference type="ARBA" id="ARBA00004117"/>
    </source>
</evidence>
<keyword evidence="12" id="KW-0966">Cell projection</keyword>
<dbReference type="PANTHER" id="PTHR30034">
    <property type="entry name" value="FLAGELLAR MOTOR SWITCH PROTEIN FLIM"/>
    <property type="match status" value="1"/>
</dbReference>
<dbReference type="SUPFAM" id="SSF101801">
    <property type="entry name" value="Surface presentation of antigens (SPOA)"/>
    <property type="match status" value="1"/>
</dbReference>
<sequence length="332" mass="37396">MAEVLSQSQIDELLNNLNSGEIDIQEIESHSKEKKVKEYDFRSPKKITKETVNLLNGIYESYCRSISSSLTSMLRFMCDVTVEQIEESIFHEYNNALDDYVLMGLINVKYPDETVSDNQILIEVSKSLSFVIIDRLLGGSGEESNFTRDYTDIELSLLGNLLKQIISPMGNSWESTIGMKTELSKIETNSRFIQSINYNDTVLIIVLNATLSQATGKITICIPTNILDEIFKKADAFSKSNIKKKNSDQNYENQKEAIMKTLKVSKLTVSGVLGKTEASLGDILNMKVDDVIILDKNYNSDIDVNVDGEKWFEGKWGTKKSKGVIKISKIIH</sequence>
<dbReference type="CDD" id="cd17908">
    <property type="entry name" value="FliM"/>
    <property type="match status" value="1"/>
</dbReference>
<dbReference type="NCBIfam" id="TIGR01397">
    <property type="entry name" value="fliM_switch"/>
    <property type="match status" value="1"/>
</dbReference>
<evidence type="ECO:0000256" key="9">
    <source>
        <dbReference type="ARBA" id="ARBA00023143"/>
    </source>
</evidence>
<evidence type="ECO:0000256" key="3">
    <source>
        <dbReference type="ARBA" id="ARBA00011049"/>
    </source>
</evidence>
<comment type="caution">
    <text evidence="12">The sequence shown here is derived from an EMBL/GenBank/DDBJ whole genome shotgun (WGS) entry which is preliminary data.</text>
</comment>
<evidence type="ECO:0000256" key="2">
    <source>
        <dbReference type="ARBA" id="ARBA00004202"/>
    </source>
</evidence>
<protein>
    <recommendedName>
        <fullName evidence="4 10">Flagellar motor switch protein FliM</fullName>
    </recommendedName>
</protein>